<dbReference type="RefSeq" id="XP_001270712.1">
    <property type="nucleotide sequence ID" value="XM_001270711.1"/>
</dbReference>
<gene>
    <name evidence="2" type="ORF">ACLA_034890</name>
</gene>
<protein>
    <recommendedName>
        <fullName evidence="4">C2H2-type domain-containing protein</fullName>
    </recommendedName>
</protein>
<feature type="region of interest" description="Disordered" evidence="1">
    <location>
        <begin position="374"/>
        <end position="412"/>
    </location>
</feature>
<reference evidence="2 3" key="1">
    <citation type="journal article" date="2008" name="PLoS Genet.">
        <title>Genomic islands in the pathogenic filamentous fungus Aspergillus fumigatus.</title>
        <authorList>
            <person name="Fedorova N.D."/>
            <person name="Khaldi N."/>
            <person name="Joardar V.S."/>
            <person name="Maiti R."/>
            <person name="Amedeo P."/>
            <person name="Anderson M.J."/>
            <person name="Crabtree J."/>
            <person name="Silva J.C."/>
            <person name="Badger J.H."/>
            <person name="Albarraq A."/>
            <person name="Angiuoli S."/>
            <person name="Bussey H."/>
            <person name="Bowyer P."/>
            <person name="Cotty P.J."/>
            <person name="Dyer P.S."/>
            <person name="Egan A."/>
            <person name="Galens K."/>
            <person name="Fraser-Liggett C.M."/>
            <person name="Haas B.J."/>
            <person name="Inman J.M."/>
            <person name="Kent R."/>
            <person name="Lemieux S."/>
            <person name="Malavazi I."/>
            <person name="Orvis J."/>
            <person name="Roemer T."/>
            <person name="Ronning C.M."/>
            <person name="Sundaram J.P."/>
            <person name="Sutton G."/>
            <person name="Turner G."/>
            <person name="Venter J.C."/>
            <person name="White O.R."/>
            <person name="Whitty B.R."/>
            <person name="Youngman P."/>
            <person name="Wolfe K.H."/>
            <person name="Goldman G.H."/>
            <person name="Wortman J.R."/>
            <person name="Jiang B."/>
            <person name="Denning D.W."/>
            <person name="Nierman W.C."/>
        </authorList>
    </citation>
    <scope>NUCLEOTIDE SEQUENCE [LARGE SCALE GENOMIC DNA]</scope>
    <source>
        <strain evidence="3">ATCC 1007 / CBS 513.65 / DSM 816 / NCTC 3887 / NRRL 1</strain>
    </source>
</reference>
<dbReference type="KEGG" id="act:ACLA_034890"/>
<feature type="compositionally biased region" description="Polar residues" evidence="1">
    <location>
        <begin position="400"/>
        <end position="412"/>
    </location>
</feature>
<evidence type="ECO:0000313" key="3">
    <source>
        <dbReference type="Proteomes" id="UP000006701"/>
    </source>
</evidence>
<feature type="region of interest" description="Disordered" evidence="1">
    <location>
        <begin position="448"/>
        <end position="483"/>
    </location>
</feature>
<evidence type="ECO:0000256" key="1">
    <source>
        <dbReference type="SAM" id="MobiDB-lite"/>
    </source>
</evidence>
<keyword evidence="3" id="KW-1185">Reference proteome</keyword>
<feature type="region of interest" description="Disordered" evidence="1">
    <location>
        <begin position="315"/>
        <end position="343"/>
    </location>
</feature>
<evidence type="ECO:0008006" key="4">
    <source>
        <dbReference type="Google" id="ProtNLM"/>
    </source>
</evidence>
<dbReference type="Proteomes" id="UP000006701">
    <property type="component" value="Unassembled WGS sequence"/>
</dbReference>
<organism evidence="2 3">
    <name type="scientific">Aspergillus clavatus (strain ATCC 1007 / CBS 513.65 / DSM 816 / NCTC 3887 / NRRL 1 / QM 1276 / 107)</name>
    <dbReference type="NCBI Taxonomy" id="344612"/>
    <lineage>
        <taxon>Eukaryota</taxon>
        <taxon>Fungi</taxon>
        <taxon>Dikarya</taxon>
        <taxon>Ascomycota</taxon>
        <taxon>Pezizomycotina</taxon>
        <taxon>Eurotiomycetes</taxon>
        <taxon>Eurotiomycetidae</taxon>
        <taxon>Eurotiales</taxon>
        <taxon>Aspergillaceae</taxon>
        <taxon>Aspergillus</taxon>
        <taxon>Aspergillus subgen. Fumigati</taxon>
    </lineage>
</organism>
<feature type="region of interest" description="Disordered" evidence="1">
    <location>
        <begin position="11"/>
        <end position="32"/>
    </location>
</feature>
<dbReference type="eggNOG" id="ENOG502RNXB">
    <property type="taxonomic scope" value="Eukaryota"/>
</dbReference>
<accession>A1CJG2</accession>
<dbReference type="GeneID" id="4702985"/>
<name>A1CJG2_ASPCL</name>
<feature type="compositionally biased region" description="Basic and acidic residues" evidence="1">
    <location>
        <begin position="456"/>
        <end position="483"/>
    </location>
</feature>
<dbReference type="HOGENOM" id="CLU_436107_0_0_1"/>
<evidence type="ECO:0000313" key="2">
    <source>
        <dbReference type="EMBL" id="EAW09286.1"/>
    </source>
</evidence>
<proteinExistence type="predicted"/>
<dbReference type="VEuPathDB" id="FungiDB:ACLA_034890"/>
<dbReference type="AlphaFoldDB" id="A1CJG2"/>
<dbReference type="EMBL" id="DS027056">
    <property type="protein sequence ID" value="EAW09286.1"/>
    <property type="molecule type" value="Genomic_DNA"/>
</dbReference>
<sequence>MDSFIFNQNLPNKYPENFPDHISDDTESSPGVLDRDGRVQTLENYLVPGPFFDNFSNYSNSPGYSPVTFSAAASVSGVAPPANNQEDVPGGDLTPAGSALLQSQQWQPTGIVDPGPSQVPLESSNAYLDNLVEFLLIKTAFESIRGLTQDILPRLDDEVSLGSLKTFLQGTFSALDASIQGRLDQIAPTRPVTRDRYRCKLCDTRAGARVYRTLGTFKRHVSHTHRAEHIYLCPFNPCTFNKSTRRDKFGQHLPQTHNFRAWDKKFLDGCRKPCPSPASCDICHAGVSSWKKWFKCVANHCRLPIGAYTATSISLSRRGSGSSGGDGSESGDQQPYGGNGFNGVAPAFGGNHMGGNESIYFNVGQQFGYYHASHSQNKVQAPPGCEPLHGADLPADSHFDSASTTGSETTDSQLSVFRATDLRKHHFGLVSTLEHCPSALDNSRDLTLQQKNSEQSSDHSNRKDIKRILPTPRDRNLQNDSPRDLERSFKVNLSVNTLSRKSGKLAIDQLFKLKTTIANAQNAQNAQNTQTEIQRRQMDSSTASEVILDYPDSSEIIFDVPIVETEEPSTLWDSLQSNARFIKNLVSLARKHCQLEAYDLQSFDTLLGDILPRLLDSWNNPVRTITP</sequence>
<dbReference type="OrthoDB" id="4501248at2759"/>